<dbReference type="GO" id="GO:0000981">
    <property type="term" value="F:DNA-binding transcription factor activity, RNA polymerase II-specific"/>
    <property type="evidence" value="ECO:0007669"/>
    <property type="project" value="InterPro"/>
</dbReference>
<protein>
    <submittedName>
        <fullName evidence="12">Xylanolytic transcriptional activator xlnR</fullName>
    </submittedName>
</protein>
<feature type="region of interest" description="Disordered" evidence="9">
    <location>
        <begin position="49"/>
        <end position="74"/>
    </location>
</feature>
<keyword evidence="5" id="KW-0010">Activator</keyword>
<dbReference type="SMART" id="SM00066">
    <property type="entry name" value="GAL4"/>
    <property type="match status" value="1"/>
</dbReference>
<sequence>MSDVRKRISRACDSCNALRTKCDGHQPCRHCVEIGVACQFNRVRKKRGKAAKKDVDALSETGSQQYRSASDRSVLGHTSLPATLLPGLQQQNTSYASKAPAAQEWANNLPSPGVLPFESPQNNGHPYHPTGQTPSPMGMSFANLPPNGPLNTNISRYSQNSLTRFPAGPGPHLDHPFNLPPPISRPMSITGSEMNNLNSLFGPTAQSPRHELGQSPRFNSGPDIFQRPSTSVASDDRQLKYPILAQHTRALEFIPGHVLCDLLDTYFDNSPYVFGYVVRRCSILHKLHPRKTSTSLIYAMLCVAAHTCEHSFFSSSPVARAKTVQRLFEMSVSALRPLQHDQVNGGALDDVITYIQLGAIIAASEFKGVSLRWFHAAWTLAKELHLNRELPDTSEGLTTTETTKEERRRTWWLLYIVDRHLCLCYNKPLVFSDVECIHLFHPMCEDRWNSDEEIDMLHDNRSVNSRSSYSFDASRHPLYQGRARGPAFEIQGRGIFGFFLPLMVILGEICTLVMMKRTYFIAFDNLDYAKQQIQQHLARYERSLDGYRGERLSGQTDMLQFPRRFPETAFLPYARQLMHTMYILLCGKWDPILLMEDEDQWISTKEFVAAATHAVAAAEATTDILRIDPDLGFMPFFFGIYLLQGSFLLLLIVDKLEQSADEAVIQAAETYIRAHEVCVVTLDTQYQRNFRKVMRSTLNSIRQRRRSSDEEKSRRREILALYRWHEDGRGLVI</sequence>
<dbReference type="PANTHER" id="PTHR47663:SF1">
    <property type="entry name" value="XYLANOLYTIC TRANSCRIPTIONAL ACTIVATOR XLNR-RELATED"/>
    <property type="match status" value="1"/>
</dbReference>
<evidence type="ECO:0000256" key="7">
    <source>
        <dbReference type="ARBA" id="ARBA00023242"/>
    </source>
</evidence>
<dbReference type="GO" id="GO:0006351">
    <property type="term" value="P:DNA-templated transcription"/>
    <property type="evidence" value="ECO:0007669"/>
    <property type="project" value="InterPro"/>
</dbReference>
<keyword evidence="7" id="KW-0539">Nucleus</keyword>
<dbReference type="EMBL" id="CAHR02000072">
    <property type="protein sequence ID" value="CCG82171.1"/>
    <property type="molecule type" value="Genomic_DNA"/>
</dbReference>
<dbReference type="CDD" id="cd12148">
    <property type="entry name" value="fungal_TF_MHR"/>
    <property type="match status" value="1"/>
</dbReference>
<evidence type="ECO:0000256" key="9">
    <source>
        <dbReference type="SAM" id="MobiDB-lite"/>
    </source>
</evidence>
<keyword evidence="10" id="KW-1133">Transmembrane helix</keyword>
<keyword evidence="10" id="KW-0472">Membrane</keyword>
<dbReference type="PROSITE" id="PS50048">
    <property type="entry name" value="ZN2_CY6_FUNGAL_2"/>
    <property type="match status" value="1"/>
</dbReference>
<evidence type="ECO:0000259" key="11">
    <source>
        <dbReference type="PROSITE" id="PS50048"/>
    </source>
</evidence>
<comment type="caution">
    <text evidence="12">The sequence shown here is derived from an EMBL/GenBank/DDBJ whole genome shotgun (WGS) entry which is preliminary data.</text>
</comment>
<dbReference type="AlphaFoldDB" id="R4XCQ8"/>
<dbReference type="OrthoDB" id="5365785at2759"/>
<keyword evidence="10" id="KW-0812">Transmembrane</keyword>
<evidence type="ECO:0000313" key="13">
    <source>
        <dbReference type="Proteomes" id="UP000013776"/>
    </source>
</evidence>
<dbReference type="Gene3D" id="4.10.240.10">
    <property type="entry name" value="Zn(2)-C6 fungal-type DNA-binding domain"/>
    <property type="match status" value="1"/>
</dbReference>
<gene>
    <name evidence="12" type="ORF">TAPDE_002117</name>
</gene>
<dbReference type="eggNOG" id="ENOG502QUI0">
    <property type="taxonomic scope" value="Eukaryota"/>
</dbReference>
<keyword evidence="3" id="KW-0805">Transcription regulation</keyword>
<dbReference type="SUPFAM" id="SSF57701">
    <property type="entry name" value="Zn2/Cys6 DNA-binding domain"/>
    <property type="match status" value="1"/>
</dbReference>
<dbReference type="CDD" id="cd00067">
    <property type="entry name" value="GAL4"/>
    <property type="match status" value="1"/>
</dbReference>
<dbReference type="VEuPathDB" id="FungiDB:TAPDE_002117"/>
<keyword evidence="4" id="KW-0238">DNA-binding</keyword>
<evidence type="ECO:0000256" key="1">
    <source>
        <dbReference type="ARBA" id="ARBA00022723"/>
    </source>
</evidence>
<dbReference type="InterPro" id="IPR007219">
    <property type="entry name" value="XnlR_reg_dom"/>
</dbReference>
<evidence type="ECO:0000313" key="12">
    <source>
        <dbReference type="EMBL" id="CCG82171.1"/>
    </source>
</evidence>
<accession>R4XCQ8</accession>
<feature type="domain" description="Zn(2)-C6 fungal-type" evidence="11">
    <location>
        <begin position="11"/>
        <end position="40"/>
    </location>
</feature>
<evidence type="ECO:0000256" key="4">
    <source>
        <dbReference type="ARBA" id="ARBA00023125"/>
    </source>
</evidence>
<evidence type="ECO:0000256" key="3">
    <source>
        <dbReference type="ARBA" id="ARBA00023015"/>
    </source>
</evidence>
<dbReference type="STRING" id="1097556.R4XCQ8"/>
<organism evidence="12 13">
    <name type="scientific">Taphrina deformans (strain PYCC 5710 / ATCC 11124 / CBS 356.35 / IMI 108563 / JCM 9778 / NBRC 8474)</name>
    <name type="common">Peach leaf curl fungus</name>
    <name type="synonym">Lalaria deformans</name>
    <dbReference type="NCBI Taxonomy" id="1097556"/>
    <lineage>
        <taxon>Eukaryota</taxon>
        <taxon>Fungi</taxon>
        <taxon>Dikarya</taxon>
        <taxon>Ascomycota</taxon>
        <taxon>Taphrinomycotina</taxon>
        <taxon>Taphrinomycetes</taxon>
        <taxon>Taphrinales</taxon>
        <taxon>Taphrinaceae</taxon>
        <taxon>Taphrina</taxon>
    </lineage>
</organism>
<feature type="transmembrane region" description="Helical" evidence="10">
    <location>
        <begin position="494"/>
        <end position="515"/>
    </location>
</feature>
<comment type="similarity">
    <text evidence="8">Belongs to the xlnR/xlr1 family.</text>
</comment>
<dbReference type="InterPro" id="IPR001138">
    <property type="entry name" value="Zn2Cys6_DnaBD"/>
</dbReference>
<evidence type="ECO:0000256" key="2">
    <source>
        <dbReference type="ARBA" id="ARBA00022833"/>
    </source>
</evidence>
<feature type="compositionally biased region" description="Polar residues" evidence="9">
    <location>
        <begin position="119"/>
        <end position="135"/>
    </location>
</feature>
<name>R4XCQ8_TAPDE</name>
<evidence type="ECO:0000256" key="8">
    <source>
        <dbReference type="ARBA" id="ARBA00037990"/>
    </source>
</evidence>
<dbReference type="InterPro" id="IPR036864">
    <property type="entry name" value="Zn2-C6_fun-type_DNA-bd_sf"/>
</dbReference>
<feature type="region of interest" description="Disordered" evidence="9">
    <location>
        <begin position="106"/>
        <end position="155"/>
    </location>
</feature>
<keyword evidence="1" id="KW-0479">Metal-binding</keyword>
<feature type="transmembrane region" description="Helical" evidence="10">
    <location>
        <begin position="633"/>
        <end position="653"/>
    </location>
</feature>
<dbReference type="Pfam" id="PF00172">
    <property type="entry name" value="Zn_clus"/>
    <property type="match status" value="1"/>
</dbReference>
<keyword evidence="13" id="KW-1185">Reference proteome</keyword>
<keyword evidence="6" id="KW-0804">Transcription</keyword>
<keyword evidence="2" id="KW-0862">Zinc</keyword>
<dbReference type="SMART" id="SM00906">
    <property type="entry name" value="Fungal_trans"/>
    <property type="match status" value="1"/>
</dbReference>
<dbReference type="Pfam" id="PF04082">
    <property type="entry name" value="Fungal_trans"/>
    <property type="match status" value="1"/>
</dbReference>
<dbReference type="GO" id="GO:0003677">
    <property type="term" value="F:DNA binding"/>
    <property type="evidence" value="ECO:0007669"/>
    <property type="project" value="UniProtKB-KW"/>
</dbReference>
<reference evidence="12 13" key="1">
    <citation type="journal article" date="2013" name="MBio">
        <title>Genome sequencing of the plant pathogen Taphrina deformans, the causal agent of peach leaf curl.</title>
        <authorList>
            <person name="Cisse O.H."/>
            <person name="Almeida J.M.G.C.F."/>
            <person name="Fonseca A."/>
            <person name="Kumar A.A."/>
            <person name="Salojaervi J."/>
            <person name="Overmyer K."/>
            <person name="Hauser P.M."/>
            <person name="Pagni M."/>
        </authorList>
    </citation>
    <scope>NUCLEOTIDE SEQUENCE [LARGE SCALE GENOMIC DNA]</scope>
    <source>
        <strain evidence="13">PYCC 5710 / ATCC 11124 / CBS 356.35 / IMI 108563 / JCM 9778 / NBRC 8474</strain>
    </source>
</reference>
<evidence type="ECO:0000256" key="5">
    <source>
        <dbReference type="ARBA" id="ARBA00023159"/>
    </source>
</evidence>
<dbReference type="InterPro" id="IPR051439">
    <property type="entry name" value="XlnR/Xlr1"/>
</dbReference>
<dbReference type="GO" id="GO:0008270">
    <property type="term" value="F:zinc ion binding"/>
    <property type="evidence" value="ECO:0007669"/>
    <property type="project" value="InterPro"/>
</dbReference>
<evidence type="ECO:0000256" key="10">
    <source>
        <dbReference type="SAM" id="Phobius"/>
    </source>
</evidence>
<proteinExistence type="inferred from homology"/>
<evidence type="ECO:0000256" key="6">
    <source>
        <dbReference type="ARBA" id="ARBA00023163"/>
    </source>
</evidence>
<dbReference type="Proteomes" id="UP000013776">
    <property type="component" value="Unassembled WGS sequence"/>
</dbReference>
<dbReference type="PANTHER" id="PTHR47663">
    <property type="entry name" value="XYLANOLYTIC TRANSCRIPTIONAL ACTIVATOR XLNR-RELATED"/>
    <property type="match status" value="1"/>
</dbReference>